<evidence type="ECO:0000256" key="7">
    <source>
        <dbReference type="ARBA" id="ARBA00022989"/>
    </source>
</evidence>
<dbReference type="InterPro" id="IPR003148">
    <property type="entry name" value="RCK_N"/>
</dbReference>
<dbReference type="GO" id="GO:0008324">
    <property type="term" value="F:monoatomic cation transmembrane transporter activity"/>
    <property type="evidence" value="ECO:0007669"/>
    <property type="project" value="InterPro"/>
</dbReference>
<evidence type="ECO:0000256" key="8">
    <source>
        <dbReference type="ARBA" id="ARBA00023065"/>
    </source>
</evidence>
<feature type="transmembrane region" description="Helical" evidence="10">
    <location>
        <begin position="295"/>
        <end position="316"/>
    </location>
</feature>
<evidence type="ECO:0000256" key="5">
    <source>
        <dbReference type="ARBA" id="ARBA00022692"/>
    </source>
</evidence>
<dbReference type="EMBL" id="CP040946">
    <property type="protein sequence ID" value="QDC45074.1"/>
    <property type="molecule type" value="Genomic_DNA"/>
</dbReference>
<dbReference type="Gene3D" id="3.40.50.720">
    <property type="entry name" value="NAD(P)-binding Rossmann-like Domain"/>
    <property type="match status" value="1"/>
</dbReference>
<dbReference type="KEGG" id="mmec:FIU01_11450"/>
<keyword evidence="5 10" id="KW-0812">Transmembrane</keyword>
<feature type="transmembrane region" description="Helical" evidence="10">
    <location>
        <begin position="175"/>
        <end position="196"/>
    </location>
</feature>
<feature type="transmembrane region" description="Helical" evidence="10">
    <location>
        <begin position="6"/>
        <end position="24"/>
    </location>
</feature>
<evidence type="ECO:0000256" key="9">
    <source>
        <dbReference type="ARBA" id="ARBA00023136"/>
    </source>
</evidence>
<evidence type="ECO:0000256" key="10">
    <source>
        <dbReference type="SAM" id="Phobius"/>
    </source>
</evidence>
<evidence type="ECO:0000259" key="11">
    <source>
        <dbReference type="PROSITE" id="PS51201"/>
    </source>
</evidence>
<organism evidence="13 14">
    <name type="scientific">Methylophilus medardicus</name>
    <dbReference type="NCBI Taxonomy" id="2588534"/>
    <lineage>
        <taxon>Bacteria</taxon>
        <taxon>Pseudomonadati</taxon>
        <taxon>Pseudomonadota</taxon>
        <taxon>Betaproteobacteria</taxon>
        <taxon>Nitrosomonadales</taxon>
        <taxon>Methylophilaceae</taxon>
        <taxon>Methylophilus</taxon>
    </lineage>
</organism>
<gene>
    <name evidence="13" type="ORF">FIU01_11450</name>
</gene>
<dbReference type="PROSITE" id="PS51202">
    <property type="entry name" value="RCK_C"/>
    <property type="match status" value="1"/>
</dbReference>
<dbReference type="GO" id="GO:0005886">
    <property type="term" value="C:plasma membrane"/>
    <property type="evidence" value="ECO:0007669"/>
    <property type="project" value="TreeGrafter"/>
</dbReference>
<dbReference type="InterPro" id="IPR006037">
    <property type="entry name" value="RCK_C"/>
</dbReference>
<evidence type="ECO:0000256" key="1">
    <source>
        <dbReference type="ARBA" id="ARBA00004127"/>
    </source>
</evidence>
<keyword evidence="3" id="KW-0050">Antiport</keyword>
<dbReference type="PANTHER" id="PTHR46157">
    <property type="entry name" value="K(+) EFFLUX ANTIPORTER 3, CHLOROPLASTIC"/>
    <property type="match status" value="1"/>
</dbReference>
<evidence type="ECO:0000256" key="6">
    <source>
        <dbReference type="ARBA" id="ARBA00022958"/>
    </source>
</evidence>
<feature type="domain" description="RCK C-terminal" evidence="12">
    <location>
        <begin position="569"/>
        <end position="654"/>
    </location>
</feature>
<keyword evidence="14" id="KW-1185">Reference proteome</keyword>
<feature type="transmembrane region" description="Helical" evidence="10">
    <location>
        <begin position="322"/>
        <end position="345"/>
    </location>
</feature>
<dbReference type="Pfam" id="PF02254">
    <property type="entry name" value="TrkA_N"/>
    <property type="match status" value="1"/>
</dbReference>
<dbReference type="InterPro" id="IPR038770">
    <property type="entry name" value="Na+/solute_symporter_sf"/>
</dbReference>
<dbReference type="PROSITE" id="PS51201">
    <property type="entry name" value="RCK_N"/>
    <property type="match status" value="1"/>
</dbReference>
<feature type="transmembrane region" description="Helical" evidence="10">
    <location>
        <begin position="216"/>
        <end position="249"/>
    </location>
</feature>
<keyword evidence="9 10" id="KW-0472">Membrane</keyword>
<accession>A0A5B8CUR5</accession>
<proteinExistence type="predicted"/>
<dbReference type="GO" id="GO:0006813">
    <property type="term" value="P:potassium ion transport"/>
    <property type="evidence" value="ECO:0007669"/>
    <property type="project" value="UniProtKB-KW"/>
</dbReference>
<dbReference type="FunFam" id="3.40.50.720:FF:000036">
    <property type="entry name" value="Glutathione-regulated potassium-efflux system protein KefB"/>
    <property type="match status" value="1"/>
</dbReference>
<reference evidence="14" key="1">
    <citation type="journal article" date="2019" name="ISME J.">
        <title>Evolution in action: habitat transition from sediment to the pelagial leads to genome streamlining in Methylophilaceae.</title>
        <authorList>
            <person name="Salcher M."/>
            <person name="Schaefle D."/>
            <person name="Kaspar M."/>
            <person name="Neuenschwander S.M."/>
            <person name="Ghai R."/>
        </authorList>
    </citation>
    <scope>NUCLEOTIDE SEQUENCE [LARGE SCALE GENOMIC DNA]</scope>
    <source>
        <strain evidence="14">MMS-M-51</strain>
    </source>
</reference>
<keyword evidence="2" id="KW-0813">Transport</keyword>
<dbReference type="SUPFAM" id="SSF51735">
    <property type="entry name" value="NAD(P)-binding Rossmann-fold domains"/>
    <property type="match status" value="1"/>
</dbReference>
<dbReference type="AlphaFoldDB" id="A0A5B8CUR5"/>
<name>A0A5B8CUR5_9PROT</name>
<evidence type="ECO:0000256" key="2">
    <source>
        <dbReference type="ARBA" id="ARBA00022448"/>
    </source>
</evidence>
<dbReference type="InterPro" id="IPR006153">
    <property type="entry name" value="Cation/H_exchanger_TM"/>
</dbReference>
<evidence type="ECO:0000313" key="13">
    <source>
        <dbReference type="EMBL" id="QDC45074.1"/>
    </source>
</evidence>
<dbReference type="Pfam" id="PF00999">
    <property type="entry name" value="Na_H_Exchanger"/>
    <property type="match status" value="1"/>
</dbReference>
<dbReference type="GO" id="GO:1902600">
    <property type="term" value="P:proton transmembrane transport"/>
    <property type="evidence" value="ECO:0007669"/>
    <property type="project" value="InterPro"/>
</dbReference>
<dbReference type="Gene3D" id="1.20.1530.20">
    <property type="match status" value="1"/>
</dbReference>
<dbReference type="OrthoDB" id="9781411at2"/>
<feature type="transmembrane region" description="Helical" evidence="10">
    <location>
        <begin position="31"/>
        <end position="48"/>
    </location>
</feature>
<dbReference type="RefSeq" id="WP_140004398.1">
    <property type="nucleotide sequence ID" value="NZ_CP040946.1"/>
</dbReference>
<sequence length="658" mass="72275">MFDSLIHLLLLLTSSVFAVGLFRILGLPAMLAYFMIGIVLGPHALGLLEDEETGRQVAEFGIVFLMFSIGLEFSLPKLYAMRKTLFGLGGGQVVLTLLASLILGKLAGLSLTSAFIIGAAITMSSTAIVSKILMERVDLNSRHGRLSIGVLLFQDLAVIPILVLIQTLGSHSDNWLDVLGLTLFKSSILLFLLFKFGKNMLNFWFELVAKQRSRELFVLNVLMVTLLMAAATNFVGLSYALGAFVAGMLISETKYRYQVESDIAPFRDILLGLFFISVGMLLDVSVLVEHIVLIAFLLMLFLVFKIGLIAMLTKFYGFEMGVGVRTGIILGQAGEFSFVVLALGLQTKLIDGEALQLVLSVAVLSMLVAPFIIQYNGRIARALVKSYSRNSIKVVDSIQELSQDLRGHVIICGYGRSGQYLGRFLREENIPYVALDMDASRVQEAASAGENVIYGDAGRRSVLEAAGLTRAKAVIISYAEIRGTMKVLHVIKERHPNLPVIVRTHDDSDMDALRDAGAAEVVPEILEGSLMLASHALVTLGVPLNRVVKRIRLFREERYKMFKGYFRGVSDADTATASLPQLHSVEVYKNFYAHGLRIDHIPFGDFAVEVKQLRRPNMPEPIAPRDDIMLGEGDILVLLGSNAALIAMEVYLISGRKP</sequence>
<keyword evidence="4" id="KW-0633">Potassium transport</keyword>
<dbReference type="Proteomes" id="UP000311008">
    <property type="component" value="Chromosome"/>
</dbReference>
<dbReference type="InterPro" id="IPR036291">
    <property type="entry name" value="NAD(P)-bd_dom_sf"/>
</dbReference>
<feature type="transmembrane region" description="Helical" evidence="10">
    <location>
        <begin position="357"/>
        <end position="375"/>
    </location>
</feature>
<dbReference type="GO" id="GO:0015297">
    <property type="term" value="F:antiporter activity"/>
    <property type="evidence" value="ECO:0007669"/>
    <property type="project" value="UniProtKB-KW"/>
</dbReference>
<feature type="transmembrane region" description="Helical" evidence="10">
    <location>
        <begin position="109"/>
        <end position="134"/>
    </location>
</feature>
<keyword evidence="7 10" id="KW-1133">Transmembrane helix</keyword>
<feature type="transmembrane region" description="Helical" evidence="10">
    <location>
        <begin position="54"/>
        <end position="73"/>
    </location>
</feature>
<feature type="transmembrane region" description="Helical" evidence="10">
    <location>
        <begin position="269"/>
        <end position="288"/>
    </location>
</feature>
<feature type="domain" description="RCK N-terminal" evidence="11">
    <location>
        <begin position="406"/>
        <end position="523"/>
    </location>
</feature>
<feature type="transmembrane region" description="Helical" evidence="10">
    <location>
        <begin position="85"/>
        <end position="103"/>
    </location>
</feature>
<evidence type="ECO:0000259" key="12">
    <source>
        <dbReference type="PROSITE" id="PS51202"/>
    </source>
</evidence>
<dbReference type="PANTHER" id="PTHR46157:SF4">
    <property type="entry name" value="K(+) EFFLUX ANTIPORTER 3, CHLOROPLASTIC"/>
    <property type="match status" value="1"/>
</dbReference>
<evidence type="ECO:0000256" key="4">
    <source>
        <dbReference type="ARBA" id="ARBA00022538"/>
    </source>
</evidence>
<protein>
    <submittedName>
        <fullName evidence="13">Potassium transporter</fullName>
    </submittedName>
</protein>
<evidence type="ECO:0000313" key="14">
    <source>
        <dbReference type="Proteomes" id="UP000311008"/>
    </source>
</evidence>
<comment type="subcellular location">
    <subcellularLocation>
        <location evidence="1">Endomembrane system</location>
        <topology evidence="1">Multi-pass membrane protein</topology>
    </subcellularLocation>
</comment>
<keyword evidence="8" id="KW-0406">Ion transport</keyword>
<feature type="transmembrane region" description="Helical" evidence="10">
    <location>
        <begin position="146"/>
        <end position="169"/>
    </location>
</feature>
<keyword evidence="6" id="KW-0630">Potassium</keyword>
<evidence type="ECO:0000256" key="3">
    <source>
        <dbReference type="ARBA" id="ARBA00022449"/>
    </source>
</evidence>
<dbReference type="GO" id="GO:0012505">
    <property type="term" value="C:endomembrane system"/>
    <property type="evidence" value="ECO:0007669"/>
    <property type="project" value="UniProtKB-SubCell"/>
</dbReference>